<dbReference type="GO" id="GO:0004553">
    <property type="term" value="F:hydrolase activity, hydrolyzing O-glycosyl compounds"/>
    <property type="evidence" value="ECO:0007669"/>
    <property type="project" value="InterPro"/>
</dbReference>
<evidence type="ECO:0000256" key="3">
    <source>
        <dbReference type="ARBA" id="ARBA00022801"/>
    </source>
</evidence>
<accession>A0A502CXX9</accession>
<comment type="caution">
    <text evidence="7">The sequence shown here is derived from an EMBL/GenBank/DDBJ whole genome shotgun (WGS) entry which is preliminary data.</text>
</comment>
<evidence type="ECO:0000256" key="6">
    <source>
        <dbReference type="RuleBase" id="RU361187"/>
    </source>
</evidence>
<dbReference type="InterPro" id="IPR006710">
    <property type="entry name" value="Glyco_hydro_43"/>
</dbReference>
<comment type="similarity">
    <text evidence="2 6">Belongs to the glycosyl hydrolase 43 family.</text>
</comment>
<keyword evidence="3 6" id="KW-0378">Hydrolase</keyword>
<evidence type="ECO:0000313" key="8">
    <source>
        <dbReference type="Proteomes" id="UP000317722"/>
    </source>
</evidence>
<evidence type="ECO:0000256" key="5">
    <source>
        <dbReference type="PIRSR" id="PIRSR606710-2"/>
    </source>
</evidence>
<dbReference type="Proteomes" id="UP000317722">
    <property type="component" value="Unassembled WGS sequence"/>
</dbReference>
<dbReference type="InterPro" id="IPR050727">
    <property type="entry name" value="GH43_arabinanases"/>
</dbReference>
<dbReference type="Pfam" id="PF04616">
    <property type="entry name" value="Glyco_hydro_43"/>
    <property type="match status" value="1"/>
</dbReference>
<keyword evidence="8" id="KW-1185">Reference proteome</keyword>
<evidence type="ECO:0000256" key="2">
    <source>
        <dbReference type="ARBA" id="ARBA00009865"/>
    </source>
</evidence>
<gene>
    <name evidence="7" type="ORF">EAH86_09555</name>
</gene>
<protein>
    <recommendedName>
        <fullName evidence="9">Glycosyl hydrolase family 43</fullName>
    </recommendedName>
</protein>
<keyword evidence="4 6" id="KW-0326">Glycosidase</keyword>
<evidence type="ECO:0008006" key="9">
    <source>
        <dbReference type="Google" id="ProtNLM"/>
    </source>
</evidence>
<organism evidence="7 8">
    <name type="scientific">Pedococcus bigeumensis</name>
    <dbReference type="NCBI Taxonomy" id="433644"/>
    <lineage>
        <taxon>Bacteria</taxon>
        <taxon>Bacillati</taxon>
        <taxon>Actinomycetota</taxon>
        <taxon>Actinomycetes</taxon>
        <taxon>Micrococcales</taxon>
        <taxon>Intrasporangiaceae</taxon>
        <taxon>Pedococcus</taxon>
    </lineage>
</organism>
<evidence type="ECO:0000256" key="1">
    <source>
        <dbReference type="ARBA" id="ARBA00004834"/>
    </source>
</evidence>
<feature type="site" description="Important for catalytic activity, responsible for pKa modulation of the active site Glu and correct orientation of both the proton donor and substrate" evidence="5">
    <location>
        <position position="201"/>
    </location>
</feature>
<dbReference type="SUPFAM" id="SSF75005">
    <property type="entry name" value="Arabinanase/levansucrase/invertase"/>
    <property type="match status" value="1"/>
</dbReference>
<dbReference type="AlphaFoldDB" id="A0A502CXX9"/>
<dbReference type="GO" id="GO:0005975">
    <property type="term" value="P:carbohydrate metabolic process"/>
    <property type="evidence" value="ECO:0007669"/>
    <property type="project" value="InterPro"/>
</dbReference>
<sequence length="373" mass="39619">MAGHGLMAVRSPAVPVRHHKGGTMNFTKRSKAAVVGATALAVGLGLTAGAGSSTAAAGPASAHPTSLTNFADPGFSMFTTATGAKRFYLYATGPGFRAAASTTPKASGFAGKGPSMSDQPGWVIDSGDRGLWAPSVFRVKSDGKWLYVMYFVGRDGRTGSPTKGKSCIGIATSASPTDNFRPTNQKTPFLCPRTGMNEAIDPSMFRDADGKRYLVYKVGNYTTRRFEIRAKPMDSATGLRDAGASFLLTDAAHHDFRGSSKNVIEAPQVIRRGNKLWLFTSRGGYKDCEYSTFAYSSTSIRGGRWNFGSAVMTPANSTFCGPGGAEVVNDGGTYRIAFHVWKNGIPKSKSADATRQTWVGTLKWDSSGNPHMA</sequence>
<name>A0A502CXX9_9MICO</name>
<evidence type="ECO:0000256" key="4">
    <source>
        <dbReference type="ARBA" id="ARBA00023295"/>
    </source>
</evidence>
<reference evidence="7 8" key="1">
    <citation type="journal article" date="2019" name="Environ. Microbiol.">
        <title>Species interactions and distinct microbial communities in high Arctic permafrost affected cryosols are associated with the CH4 and CO2 gas fluxes.</title>
        <authorList>
            <person name="Altshuler I."/>
            <person name="Hamel J."/>
            <person name="Turney S."/>
            <person name="Magnuson E."/>
            <person name="Levesque R."/>
            <person name="Greer C."/>
            <person name="Whyte L.G."/>
        </authorList>
    </citation>
    <scope>NUCLEOTIDE SEQUENCE [LARGE SCALE GENOMIC DNA]</scope>
    <source>
        <strain evidence="7 8">S9.3A</strain>
    </source>
</reference>
<dbReference type="Gene3D" id="2.115.10.20">
    <property type="entry name" value="Glycosyl hydrolase domain, family 43"/>
    <property type="match status" value="1"/>
</dbReference>
<proteinExistence type="inferred from homology"/>
<dbReference type="PANTHER" id="PTHR43301:SF3">
    <property type="entry name" value="ARABINAN ENDO-1,5-ALPHA-L-ARABINOSIDASE A-RELATED"/>
    <property type="match status" value="1"/>
</dbReference>
<dbReference type="InterPro" id="IPR023296">
    <property type="entry name" value="Glyco_hydro_beta-prop_sf"/>
</dbReference>
<evidence type="ECO:0000313" key="7">
    <source>
        <dbReference type="EMBL" id="TPG17019.1"/>
    </source>
</evidence>
<comment type="pathway">
    <text evidence="1">Glycan metabolism; L-arabinan degradation.</text>
</comment>
<dbReference type="PANTHER" id="PTHR43301">
    <property type="entry name" value="ARABINAN ENDO-1,5-ALPHA-L-ARABINOSIDASE"/>
    <property type="match status" value="1"/>
</dbReference>
<dbReference type="OrthoDB" id="9801455at2"/>
<dbReference type="EMBL" id="RCZM01000003">
    <property type="protein sequence ID" value="TPG17019.1"/>
    <property type="molecule type" value="Genomic_DNA"/>
</dbReference>